<proteinExistence type="predicted"/>
<dbReference type="RefSeq" id="WP_027470225.1">
    <property type="nucleotide sequence ID" value="NZ_BAMD01000077.1"/>
</dbReference>
<comment type="caution">
    <text evidence="2">The sequence shown here is derived from an EMBL/GenBank/DDBJ whole genome shotgun (WGS) entry which is preliminary data.</text>
</comment>
<protein>
    <submittedName>
        <fullName evidence="2">Uncharacterized protein</fullName>
    </submittedName>
</protein>
<organism evidence="2 3">
    <name type="scientific">Saccharicrinis fermentans DSM 9555 = JCM 21142</name>
    <dbReference type="NCBI Taxonomy" id="869213"/>
    <lineage>
        <taxon>Bacteria</taxon>
        <taxon>Pseudomonadati</taxon>
        <taxon>Bacteroidota</taxon>
        <taxon>Bacteroidia</taxon>
        <taxon>Marinilabiliales</taxon>
        <taxon>Marinilabiliaceae</taxon>
        <taxon>Saccharicrinis</taxon>
    </lineage>
</organism>
<evidence type="ECO:0000313" key="2">
    <source>
        <dbReference type="EMBL" id="GAF05276.1"/>
    </source>
</evidence>
<evidence type="ECO:0000313" key="3">
    <source>
        <dbReference type="Proteomes" id="UP000019402"/>
    </source>
</evidence>
<dbReference type="AlphaFoldDB" id="W7YL56"/>
<sequence>MTFVGVLLGMLSRVALEQGILEGYTIANLDAEMGLPVLLIISGCKKTTVFSVFDKKASKTRPSIFLKIRSLLIVNDCFKNENNAVFGVFLQRLITKIDLPLELDANIYGILLSLITYFLVNTIMPAYERLRGK</sequence>
<keyword evidence="1" id="KW-0812">Transmembrane</keyword>
<keyword evidence="1" id="KW-0472">Membrane</keyword>
<keyword evidence="1" id="KW-1133">Transmembrane helix</keyword>
<gene>
    <name evidence="2" type="ORF">JCM21142_94003</name>
</gene>
<evidence type="ECO:0000256" key="1">
    <source>
        <dbReference type="SAM" id="Phobius"/>
    </source>
</evidence>
<name>W7YL56_9BACT</name>
<dbReference type="Proteomes" id="UP000019402">
    <property type="component" value="Unassembled WGS sequence"/>
</dbReference>
<dbReference type="EMBL" id="BAMD01000077">
    <property type="protein sequence ID" value="GAF05276.1"/>
    <property type="molecule type" value="Genomic_DNA"/>
</dbReference>
<accession>W7YL56</accession>
<reference evidence="2 3" key="1">
    <citation type="journal article" date="2014" name="Genome Announc.">
        <title>Draft Genome Sequence of Cytophaga fermentans JCM 21142T, a Facultative Anaerobe Isolated from Marine Mud.</title>
        <authorList>
            <person name="Starns D."/>
            <person name="Oshima K."/>
            <person name="Suda W."/>
            <person name="Iino T."/>
            <person name="Yuki M."/>
            <person name="Inoue J."/>
            <person name="Kitamura K."/>
            <person name="Iida T."/>
            <person name="Darby A."/>
            <person name="Hattori M."/>
            <person name="Ohkuma M."/>
        </authorList>
    </citation>
    <scope>NUCLEOTIDE SEQUENCE [LARGE SCALE GENOMIC DNA]</scope>
    <source>
        <strain evidence="2 3">JCM 21142</strain>
    </source>
</reference>
<dbReference type="STRING" id="869213.GCA_000517085_00126"/>
<feature type="transmembrane region" description="Helical" evidence="1">
    <location>
        <begin position="107"/>
        <end position="127"/>
    </location>
</feature>
<keyword evidence="3" id="KW-1185">Reference proteome</keyword>